<feature type="region of interest" description="Disordered" evidence="1">
    <location>
        <begin position="34"/>
        <end position="71"/>
    </location>
</feature>
<sequence>MLECLQTKCGGRTDCGQRPILKHHLSNQFHDDKCSITKKTAPPPWQPYRITDRQNDRQTGQKQYTPDHSIRGHKNFFGRTDRLTEILTDGQFNCYMPPYRGHNKTNLFTKFHDDWANNVTSRFHVIQLTGTIFQLNSRIEETNVLTKFHQNWANNVTSRISHKNAPPTGGHVLSPIWTFFQLVRHINKTNVLINFHVFKRKTVPPTGGHVFQQTGTTFELNQHINWALHVTSIVFELDRDIIGLNLLTKFHEDRTINVASRVFTNKCGRTDGRRTDGRRTKTGHISSPEQSVGYNGFRYGNTELETATAQHRIDNNNATASSVANDDEEEDEEDDKDYD</sequence>
<reference evidence="2" key="1">
    <citation type="journal article" date="2019" name="bioRxiv">
        <title>The Genome of the Zebra Mussel, Dreissena polymorpha: A Resource for Invasive Species Research.</title>
        <authorList>
            <person name="McCartney M.A."/>
            <person name="Auch B."/>
            <person name="Kono T."/>
            <person name="Mallez S."/>
            <person name="Zhang Y."/>
            <person name="Obille A."/>
            <person name="Becker A."/>
            <person name="Abrahante J.E."/>
            <person name="Garbe J."/>
            <person name="Badalamenti J.P."/>
            <person name="Herman A."/>
            <person name="Mangelson H."/>
            <person name="Liachko I."/>
            <person name="Sullivan S."/>
            <person name="Sone E.D."/>
            <person name="Koren S."/>
            <person name="Silverstein K.A.T."/>
            <person name="Beckman K.B."/>
            <person name="Gohl D.M."/>
        </authorList>
    </citation>
    <scope>NUCLEOTIDE SEQUENCE</scope>
    <source>
        <strain evidence="2">Duluth1</strain>
        <tissue evidence="2">Whole animal</tissue>
    </source>
</reference>
<feature type="compositionally biased region" description="Basic and acidic residues" evidence="1">
    <location>
        <begin position="269"/>
        <end position="279"/>
    </location>
</feature>
<dbReference type="AlphaFoldDB" id="A0A9D4I1V5"/>
<dbReference type="EMBL" id="JAIWYP010000011">
    <property type="protein sequence ID" value="KAH3740722.1"/>
    <property type="molecule type" value="Genomic_DNA"/>
</dbReference>
<evidence type="ECO:0000313" key="3">
    <source>
        <dbReference type="Proteomes" id="UP000828390"/>
    </source>
</evidence>
<reference evidence="2" key="2">
    <citation type="submission" date="2020-11" db="EMBL/GenBank/DDBJ databases">
        <authorList>
            <person name="McCartney M.A."/>
            <person name="Auch B."/>
            <person name="Kono T."/>
            <person name="Mallez S."/>
            <person name="Becker A."/>
            <person name="Gohl D.M."/>
            <person name="Silverstein K.A.T."/>
            <person name="Koren S."/>
            <person name="Bechman K.B."/>
            <person name="Herman A."/>
            <person name="Abrahante J.E."/>
            <person name="Garbe J."/>
        </authorList>
    </citation>
    <scope>NUCLEOTIDE SEQUENCE</scope>
    <source>
        <strain evidence="2">Duluth1</strain>
        <tissue evidence="2">Whole animal</tissue>
    </source>
</reference>
<gene>
    <name evidence="2" type="ORF">DPMN_047432</name>
</gene>
<feature type="compositionally biased region" description="Acidic residues" evidence="1">
    <location>
        <begin position="325"/>
        <end position="339"/>
    </location>
</feature>
<proteinExistence type="predicted"/>
<accession>A0A9D4I1V5</accession>
<evidence type="ECO:0000313" key="2">
    <source>
        <dbReference type="EMBL" id="KAH3740722.1"/>
    </source>
</evidence>
<feature type="compositionally biased region" description="Polar residues" evidence="1">
    <location>
        <begin position="57"/>
        <end position="66"/>
    </location>
</feature>
<feature type="region of interest" description="Disordered" evidence="1">
    <location>
        <begin position="269"/>
        <end position="339"/>
    </location>
</feature>
<feature type="compositionally biased region" description="Polar residues" evidence="1">
    <location>
        <begin position="284"/>
        <end position="293"/>
    </location>
</feature>
<organism evidence="2 3">
    <name type="scientific">Dreissena polymorpha</name>
    <name type="common">Zebra mussel</name>
    <name type="synonym">Mytilus polymorpha</name>
    <dbReference type="NCBI Taxonomy" id="45954"/>
    <lineage>
        <taxon>Eukaryota</taxon>
        <taxon>Metazoa</taxon>
        <taxon>Spiralia</taxon>
        <taxon>Lophotrochozoa</taxon>
        <taxon>Mollusca</taxon>
        <taxon>Bivalvia</taxon>
        <taxon>Autobranchia</taxon>
        <taxon>Heteroconchia</taxon>
        <taxon>Euheterodonta</taxon>
        <taxon>Imparidentia</taxon>
        <taxon>Neoheterodontei</taxon>
        <taxon>Myida</taxon>
        <taxon>Dreissenoidea</taxon>
        <taxon>Dreissenidae</taxon>
        <taxon>Dreissena</taxon>
    </lineage>
</organism>
<dbReference type="Proteomes" id="UP000828390">
    <property type="component" value="Unassembled WGS sequence"/>
</dbReference>
<name>A0A9D4I1V5_DREPO</name>
<keyword evidence="3" id="KW-1185">Reference proteome</keyword>
<protein>
    <submittedName>
        <fullName evidence="2">Uncharacterized protein</fullName>
    </submittedName>
</protein>
<feature type="compositionally biased region" description="Polar residues" evidence="1">
    <location>
        <begin position="303"/>
        <end position="324"/>
    </location>
</feature>
<evidence type="ECO:0000256" key="1">
    <source>
        <dbReference type="SAM" id="MobiDB-lite"/>
    </source>
</evidence>
<comment type="caution">
    <text evidence="2">The sequence shown here is derived from an EMBL/GenBank/DDBJ whole genome shotgun (WGS) entry which is preliminary data.</text>
</comment>